<keyword evidence="3" id="KW-1185">Reference proteome</keyword>
<comment type="caution">
    <text evidence="2">The sequence shown here is derived from an EMBL/GenBank/DDBJ whole genome shotgun (WGS) entry which is preliminary data.</text>
</comment>
<evidence type="ECO:0000313" key="3">
    <source>
        <dbReference type="Proteomes" id="UP001301216"/>
    </source>
</evidence>
<proteinExistence type="predicted"/>
<feature type="chain" id="PRO_5045525046" evidence="1">
    <location>
        <begin position="29"/>
        <end position="157"/>
    </location>
</feature>
<keyword evidence="1" id="KW-0732">Signal</keyword>
<accession>A0ABT3QMZ9</accession>
<dbReference type="Proteomes" id="UP001301216">
    <property type="component" value="Unassembled WGS sequence"/>
</dbReference>
<evidence type="ECO:0000313" key="2">
    <source>
        <dbReference type="EMBL" id="MCX2696994.1"/>
    </source>
</evidence>
<evidence type="ECO:0000256" key="1">
    <source>
        <dbReference type="SAM" id="SignalP"/>
    </source>
</evidence>
<feature type="signal peptide" evidence="1">
    <location>
        <begin position="1"/>
        <end position="28"/>
    </location>
</feature>
<gene>
    <name evidence="2" type="ORF">OPR82_09410</name>
</gene>
<dbReference type="EMBL" id="JAPHAV010000003">
    <property type="protein sequence ID" value="MCX2696994.1"/>
    <property type="molecule type" value="Genomic_DNA"/>
</dbReference>
<sequence>MKTARSLALSLAISMSAIFAGASNIAHAQDAAEAEVAVTSEQYPAPSPETFGQTQFVLSGNPIVPPRDYSKGTMLPSKNDYSSNESGRIYDIVFVGLEADKMQFDIRAYSIDSLEFPASGQTVEFPADQQKVEIRDLTLNINEATAGSITYSVQPLN</sequence>
<protein>
    <submittedName>
        <fullName evidence="2">Uncharacterized protein</fullName>
    </submittedName>
</protein>
<reference evidence="2 3" key="1">
    <citation type="submission" date="2022-11" db="EMBL/GenBank/DDBJ databases">
        <title>Brucella sp. YY2X, whole genome shotgun sequencing project.</title>
        <authorList>
            <person name="Yang Y."/>
        </authorList>
    </citation>
    <scope>NUCLEOTIDE SEQUENCE [LARGE SCALE GENOMIC DNA]</scope>
    <source>
        <strain evidence="2 3">YY2X</strain>
    </source>
</reference>
<name>A0ABT3QMZ9_9HYPH</name>
<dbReference type="RefSeq" id="WP_265984531.1">
    <property type="nucleotide sequence ID" value="NZ_JAPHAV010000003.1"/>
</dbReference>
<organism evidence="2 3">
    <name type="scientific">Ochrobactrum chromiisoli</name>
    <dbReference type="NCBI Taxonomy" id="2993941"/>
    <lineage>
        <taxon>Bacteria</taxon>
        <taxon>Pseudomonadati</taxon>
        <taxon>Pseudomonadota</taxon>
        <taxon>Alphaproteobacteria</taxon>
        <taxon>Hyphomicrobiales</taxon>
        <taxon>Brucellaceae</taxon>
        <taxon>Brucella/Ochrobactrum group</taxon>
        <taxon>Ochrobactrum</taxon>
    </lineage>
</organism>